<feature type="domain" description="CobQ/CobB/MinD/ParA nucleotide binding" evidence="3">
    <location>
        <begin position="4"/>
        <end position="221"/>
    </location>
</feature>
<evidence type="ECO:0000313" key="5">
    <source>
        <dbReference type="Proteomes" id="UP000192569"/>
    </source>
</evidence>
<dbReference type="RefSeq" id="WP_084665693.1">
    <property type="nucleotide sequence ID" value="NZ_LT838272.1"/>
</dbReference>
<keyword evidence="2" id="KW-0067">ATP-binding</keyword>
<dbReference type="InterPro" id="IPR027417">
    <property type="entry name" value="P-loop_NTPase"/>
</dbReference>
<organism evidence="4 5">
    <name type="scientific">Thermanaeromonas toyohensis ToBE</name>
    <dbReference type="NCBI Taxonomy" id="698762"/>
    <lineage>
        <taxon>Bacteria</taxon>
        <taxon>Bacillati</taxon>
        <taxon>Bacillota</taxon>
        <taxon>Clostridia</taxon>
        <taxon>Neomoorellales</taxon>
        <taxon>Neomoorellaceae</taxon>
        <taxon>Thermanaeromonas</taxon>
    </lineage>
</organism>
<keyword evidence="1" id="KW-0547">Nucleotide-binding</keyword>
<dbReference type="STRING" id="698762.SAMN00808754_2127"/>
<sequence>MKLAISGKGGVGKTTIAAGLIKFFASQGLRVYAVDADPDASLGIVLGLPEEQVESLKPIVDMREVIAKRTGGEGAFFSLNPNVDDLLADYTLEHGNILFFKMGTVKQAGTTCYCRENAVLNALINSLLLRRQEMVVLDMSAGIEHLTRGTARGVDVMLVVTEPSPVSLRTARVVEGLARELGISRIKFIANKVRYPQEEELFRQEFQEDLLGILPFEEQVWSGGNLEKPSAFSLALEAVGHHLLAMVQKTELNHTY</sequence>
<dbReference type="GO" id="GO:0051782">
    <property type="term" value="P:negative regulation of cell division"/>
    <property type="evidence" value="ECO:0007669"/>
    <property type="project" value="TreeGrafter"/>
</dbReference>
<dbReference type="InterPro" id="IPR050625">
    <property type="entry name" value="ParA/MinD_ATPase"/>
</dbReference>
<dbReference type="InterPro" id="IPR002586">
    <property type="entry name" value="CobQ/CobB/MinD/ParA_Nub-bd_dom"/>
</dbReference>
<dbReference type="Pfam" id="PF01656">
    <property type="entry name" value="CbiA"/>
    <property type="match status" value="1"/>
</dbReference>
<evidence type="ECO:0000259" key="3">
    <source>
        <dbReference type="Pfam" id="PF01656"/>
    </source>
</evidence>
<dbReference type="PIRSF" id="PIRSF005647">
    <property type="entry name" value="CooC"/>
    <property type="match status" value="1"/>
</dbReference>
<dbReference type="PANTHER" id="PTHR43384">
    <property type="entry name" value="SEPTUM SITE-DETERMINING PROTEIN MIND HOMOLOG, CHLOROPLASTIC-RELATED"/>
    <property type="match status" value="1"/>
</dbReference>
<reference evidence="4 5" key="1">
    <citation type="submission" date="2017-04" db="EMBL/GenBank/DDBJ databases">
        <authorList>
            <person name="Afonso C.L."/>
            <person name="Miller P.J."/>
            <person name="Scott M.A."/>
            <person name="Spackman E."/>
            <person name="Goraichik I."/>
            <person name="Dimitrov K.M."/>
            <person name="Suarez D.L."/>
            <person name="Swayne D.E."/>
        </authorList>
    </citation>
    <scope>NUCLEOTIDE SEQUENCE [LARGE SCALE GENOMIC DNA]</scope>
    <source>
        <strain evidence="4 5">ToBE</strain>
    </source>
</reference>
<name>A0A1W1VXX2_9FIRM</name>
<dbReference type="PANTHER" id="PTHR43384:SF6">
    <property type="entry name" value="SEPTUM SITE-DETERMINING PROTEIN MIND HOMOLOG, CHLOROPLASTIC"/>
    <property type="match status" value="1"/>
</dbReference>
<dbReference type="SUPFAM" id="SSF52540">
    <property type="entry name" value="P-loop containing nucleoside triphosphate hydrolases"/>
    <property type="match status" value="1"/>
</dbReference>
<dbReference type="AlphaFoldDB" id="A0A1W1VXX2"/>
<proteinExistence type="predicted"/>
<dbReference type="GO" id="GO:0016887">
    <property type="term" value="F:ATP hydrolysis activity"/>
    <property type="evidence" value="ECO:0007669"/>
    <property type="project" value="TreeGrafter"/>
</dbReference>
<evidence type="ECO:0000256" key="1">
    <source>
        <dbReference type="ARBA" id="ARBA00022741"/>
    </source>
</evidence>
<dbReference type="Gene3D" id="3.40.50.300">
    <property type="entry name" value="P-loop containing nucleotide triphosphate hydrolases"/>
    <property type="match status" value="1"/>
</dbReference>
<dbReference type="GO" id="GO:0009898">
    <property type="term" value="C:cytoplasmic side of plasma membrane"/>
    <property type="evidence" value="ECO:0007669"/>
    <property type="project" value="TreeGrafter"/>
</dbReference>
<dbReference type="Proteomes" id="UP000192569">
    <property type="component" value="Chromosome I"/>
</dbReference>
<evidence type="ECO:0000313" key="4">
    <source>
        <dbReference type="EMBL" id="SMB98100.1"/>
    </source>
</evidence>
<evidence type="ECO:0000256" key="2">
    <source>
        <dbReference type="ARBA" id="ARBA00022840"/>
    </source>
</evidence>
<dbReference type="GO" id="GO:0005829">
    <property type="term" value="C:cytosol"/>
    <property type="evidence" value="ECO:0007669"/>
    <property type="project" value="TreeGrafter"/>
</dbReference>
<gene>
    <name evidence="4" type="ORF">SAMN00808754_2127</name>
</gene>
<dbReference type="EMBL" id="LT838272">
    <property type="protein sequence ID" value="SMB98100.1"/>
    <property type="molecule type" value="Genomic_DNA"/>
</dbReference>
<dbReference type="GO" id="GO:0005524">
    <property type="term" value="F:ATP binding"/>
    <property type="evidence" value="ECO:0007669"/>
    <property type="project" value="UniProtKB-KW"/>
</dbReference>
<protein>
    <submittedName>
        <fullName evidence="4">CO dehydrogenase maturation factor</fullName>
    </submittedName>
</protein>
<dbReference type="InterPro" id="IPR014433">
    <property type="entry name" value="CooC"/>
</dbReference>
<keyword evidence="5" id="KW-1185">Reference proteome</keyword>
<accession>A0A1W1VXX2</accession>
<dbReference type="OrthoDB" id="7346657at2"/>